<evidence type="ECO:0000256" key="7">
    <source>
        <dbReference type="ARBA" id="ARBA00023137"/>
    </source>
</evidence>
<feature type="domain" description="Tyrosine-protein kinase G-rich" evidence="11">
    <location>
        <begin position="444"/>
        <end position="516"/>
    </location>
</feature>
<keyword evidence="13" id="KW-1185">Reference proteome</keyword>
<dbReference type="InterPro" id="IPR027417">
    <property type="entry name" value="P-loop_NTPase"/>
</dbReference>
<evidence type="ECO:0000256" key="8">
    <source>
        <dbReference type="ARBA" id="ARBA00051245"/>
    </source>
</evidence>
<protein>
    <recommendedName>
        <fullName evidence="2">non-specific protein-tyrosine kinase</fullName>
        <ecNumber evidence="2">2.7.10.2</ecNumber>
    </recommendedName>
</protein>
<dbReference type="EC" id="2.7.10.2" evidence="2"/>
<dbReference type="CDD" id="cd05387">
    <property type="entry name" value="BY-kinase"/>
    <property type="match status" value="1"/>
</dbReference>
<keyword evidence="6" id="KW-0067">ATP-binding</keyword>
<name>A0ABY4BV15_9FLAO</name>
<evidence type="ECO:0000259" key="11">
    <source>
        <dbReference type="Pfam" id="PF13807"/>
    </source>
</evidence>
<dbReference type="InterPro" id="IPR025669">
    <property type="entry name" value="AAA_dom"/>
</dbReference>
<dbReference type="Gene3D" id="3.40.50.300">
    <property type="entry name" value="P-loop containing nucleotide triphosphate hydrolases"/>
    <property type="match status" value="1"/>
</dbReference>
<feature type="transmembrane region" description="Helical" evidence="9">
    <location>
        <begin position="494"/>
        <end position="514"/>
    </location>
</feature>
<comment type="similarity">
    <text evidence="1">Belongs to the CpsD/CapB family.</text>
</comment>
<comment type="catalytic activity">
    <reaction evidence="8">
        <text>L-tyrosyl-[protein] + ATP = O-phospho-L-tyrosyl-[protein] + ADP + H(+)</text>
        <dbReference type="Rhea" id="RHEA:10596"/>
        <dbReference type="Rhea" id="RHEA-COMP:10136"/>
        <dbReference type="Rhea" id="RHEA-COMP:20101"/>
        <dbReference type="ChEBI" id="CHEBI:15378"/>
        <dbReference type="ChEBI" id="CHEBI:30616"/>
        <dbReference type="ChEBI" id="CHEBI:46858"/>
        <dbReference type="ChEBI" id="CHEBI:61978"/>
        <dbReference type="ChEBI" id="CHEBI:456216"/>
        <dbReference type="EC" id="2.7.10.2"/>
    </reaction>
</comment>
<dbReference type="RefSeq" id="WP_243550356.1">
    <property type="nucleotide sequence ID" value="NZ_CP094532.1"/>
</dbReference>
<reference evidence="12 13" key="1">
    <citation type="submission" date="2022-03" db="EMBL/GenBank/DDBJ databases">
        <title>Chryseobacterium sp. isolated from particulate matters in swine house.</title>
        <authorList>
            <person name="Won M."/>
            <person name="Kim S.-J."/>
            <person name="Kwon S.-W."/>
        </authorList>
    </citation>
    <scope>NUCLEOTIDE SEQUENCE [LARGE SCALE GENOMIC DNA]</scope>
    <source>
        <strain evidence="12 13">SC2-2</strain>
    </source>
</reference>
<proteinExistence type="inferred from homology"/>
<evidence type="ECO:0000313" key="12">
    <source>
        <dbReference type="EMBL" id="UOE41546.1"/>
    </source>
</evidence>
<keyword evidence="4" id="KW-0547">Nucleotide-binding</keyword>
<evidence type="ECO:0000256" key="5">
    <source>
        <dbReference type="ARBA" id="ARBA00022777"/>
    </source>
</evidence>
<evidence type="ECO:0000256" key="6">
    <source>
        <dbReference type="ARBA" id="ARBA00022840"/>
    </source>
</evidence>
<evidence type="ECO:0000313" key="13">
    <source>
        <dbReference type="Proteomes" id="UP000831460"/>
    </source>
</evidence>
<gene>
    <name evidence="12" type="ORF">MTP09_02585</name>
</gene>
<dbReference type="PANTHER" id="PTHR32309:SF13">
    <property type="entry name" value="FERRIC ENTEROBACTIN TRANSPORT PROTEIN FEPE"/>
    <property type="match status" value="1"/>
</dbReference>
<dbReference type="Pfam" id="PF13807">
    <property type="entry name" value="GNVR"/>
    <property type="match status" value="1"/>
</dbReference>
<dbReference type="Pfam" id="PF13614">
    <property type="entry name" value="AAA_31"/>
    <property type="match status" value="1"/>
</dbReference>
<dbReference type="InterPro" id="IPR050445">
    <property type="entry name" value="Bact_polysacc_biosynth/exp"/>
</dbReference>
<dbReference type="InterPro" id="IPR032807">
    <property type="entry name" value="GNVR"/>
</dbReference>
<dbReference type="SUPFAM" id="SSF52540">
    <property type="entry name" value="P-loop containing nucleoside triphosphate hydrolases"/>
    <property type="match status" value="1"/>
</dbReference>
<sequence length="785" mass="88997">MSQISKAENSEEINISEIIRPYLNKWKWFLLSLFLLISLVLFYILRTSPVYEIRSTVLIRDVKKSALDFGMMSELSSFGGRSSSTINNEMELLRSRKLMKEVVERLGIRTKVFAENGLKKPELYGEMMPFAVKVITEKEIDPDVKIRPVKVKMSGDILTLDADNFSKPITTTYNKTISLPYANLMIVKNPNFNKVKAKKLENFFFTFTPEEKTVIDLQKNLDISLVDKDATVIGINFKYANIEKGKKVVNTLIDAYNDDAINDKNSESKKTKEFIDERLSIITNELGEVEDEKQRFKTANQITDIPTETQINLGNSAASRSRLLDTETQLSINNDLISYLSKQGTNQVLPSTIGLSNPTASANISTYNELVMERNRLLESATPQNPAIVELTKQIANVRTAIMDNLVKNRTSLSEIRNQIISEQNVLNSKIRKVPVWEKMFRNIERQQSIKENLYLILLQKREETAILLANTTPKAKIVDYAFPSIKPVAPKKLIILPVGVILGLLIPGMFIYLREILNNKVRSKHDLEKISKANIIGELPSVVKGESDIVVQNDLSPMAEAFRILVTNMKFMLPRKDKAQIIFVTSSVKGEGKTFVSVNIGLTLANAKTKVLVIGADIRNPQLQRYNPSAKGIAGLTEYLYDSTIKPEDVIHQSNINSYCDFLYSGSIPPNPTELLSNGRMKTLIDEVSKRYDYVILDTAPLMLVTDSLLFADYSDSTVYVTRSNYTEKKLIDFADNLIDQKKIKNVAFVLNDVKKEYFSYGNKYGYGYQAEEKTWFQKLIGRE</sequence>
<keyword evidence="9" id="KW-0472">Membrane</keyword>
<evidence type="ECO:0000259" key="10">
    <source>
        <dbReference type="Pfam" id="PF13614"/>
    </source>
</evidence>
<organism evidence="12 13">
    <name type="scientific">Chryseobacterium suipulveris</name>
    <dbReference type="NCBI Taxonomy" id="2929800"/>
    <lineage>
        <taxon>Bacteria</taxon>
        <taxon>Pseudomonadati</taxon>
        <taxon>Bacteroidota</taxon>
        <taxon>Flavobacteriia</taxon>
        <taxon>Flavobacteriales</taxon>
        <taxon>Weeksellaceae</taxon>
        <taxon>Chryseobacterium group</taxon>
        <taxon>Chryseobacterium</taxon>
    </lineage>
</organism>
<dbReference type="InterPro" id="IPR005702">
    <property type="entry name" value="Wzc-like_C"/>
</dbReference>
<dbReference type="GO" id="GO:0004715">
    <property type="term" value="F:non-membrane spanning protein tyrosine kinase activity"/>
    <property type="evidence" value="ECO:0007669"/>
    <property type="project" value="UniProtKB-EC"/>
</dbReference>
<feature type="domain" description="AAA" evidence="10">
    <location>
        <begin position="581"/>
        <end position="715"/>
    </location>
</feature>
<accession>A0ABY4BV15</accession>
<evidence type="ECO:0000256" key="1">
    <source>
        <dbReference type="ARBA" id="ARBA00007316"/>
    </source>
</evidence>
<dbReference type="Proteomes" id="UP000831460">
    <property type="component" value="Chromosome"/>
</dbReference>
<feature type="transmembrane region" description="Helical" evidence="9">
    <location>
        <begin position="28"/>
        <end position="45"/>
    </location>
</feature>
<keyword evidence="9" id="KW-0812">Transmembrane</keyword>
<dbReference type="EMBL" id="CP094532">
    <property type="protein sequence ID" value="UOE41546.1"/>
    <property type="molecule type" value="Genomic_DNA"/>
</dbReference>
<evidence type="ECO:0000256" key="9">
    <source>
        <dbReference type="SAM" id="Phobius"/>
    </source>
</evidence>
<dbReference type="NCBIfam" id="TIGR01007">
    <property type="entry name" value="eps_fam"/>
    <property type="match status" value="1"/>
</dbReference>
<evidence type="ECO:0000256" key="4">
    <source>
        <dbReference type="ARBA" id="ARBA00022741"/>
    </source>
</evidence>
<evidence type="ECO:0000256" key="3">
    <source>
        <dbReference type="ARBA" id="ARBA00022679"/>
    </source>
</evidence>
<keyword evidence="5" id="KW-0418">Kinase</keyword>
<dbReference type="PANTHER" id="PTHR32309">
    <property type="entry name" value="TYROSINE-PROTEIN KINASE"/>
    <property type="match status" value="1"/>
</dbReference>
<keyword evidence="3 12" id="KW-0808">Transferase</keyword>
<keyword evidence="7" id="KW-0829">Tyrosine-protein kinase</keyword>
<evidence type="ECO:0000256" key="2">
    <source>
        <dbReference type="ARBA" id="ARBA00011903"/>
    </source>
</evidence>
<keyword evidence="9" id="KW-1133">Transmembrane helix</keyword>